<reference evidence="4 5" key="1">
    <citation type="journal article" date="2018" name="PLoS Pathog.">
        <title>Evolution of structural diversity of trichothecenes, a family of toxins produced by plant pathogenic and entomopathogenic fungi.</title>
        <authorList>
            <person name="Proctor R.H."/>
            <person name="McCormick S.P."/>
            <person name="Kim H.S."/>
            <person name="Cardoza R.E."/>
            <person name="Stanley A.M."/>
            <person name="Lindo L."/>
            <person name="Kelly A."/>
            <person name="Brown D.W."/>
            <person name="Lee T."/>
            <person name="Vaughan M.M."/>
            <person name="Alexander N.J."/>
            <person name="Busman M."/>
            <person name="Gutierrez S."/>
        </authorList>
    </citation>
    <scope>NUCLEOTIDE SEQUENCE [LARGE SCALE GENOMIC DNA]</scope>
    <source>
        <strain evidence="4 5">IBT 40837</strain>
    </source>
</reference>
<dbReference type="PANTHER" id="PTHR10903:SF184">
    <property type="entry name" value="GTP-BINDING PROTEIN A"/>
    <property type="match status" value="1"/>
</dbReference>
<dbReference type="Gene3D" id="3.40.50.300">
    <property type="entry name" value="P-loop containing nucleotide triphosphate hydrolases"/>
    <property type="match status" value="1"/>
</dbReference>
<dbReference type="SUPFAM" id="SSF52540">
    <property type="entry name" value="P-loop containing nucleoside triphosphate hydrolases"/>
    <property type="match status" value="1"/>
</dbReference>
<evidence type="ECO:0000256" key="1">
    <source>
        <dbReference type="SAM" id="Coils"/>
    </source>
</evidence>
<sequence>MARIDTPDVSDDDFAMVDSTTGYDGPAVSFQTPELISRLQRSQQPGPSRLNPDDDAAAEQTSGHLLDGSFSSIFNSQIKDGNLTSYFGDVPGLKYTKSLYKKFSSKDVLIAVMGMTGSGKTTFIANATGRTDLKIGHDLTSCTQEIQIVETIIDGHTVRFVDTPGFSDTYLSDTEVLEMIADYLAAGYNKEMRLSGIIYLHPISDNRVTHHATKNLDMFRKLTGEKNLKNVVLTTSMWDKVTPDEGLKREQELQSKFWNVLMAFGAKYCRQDGSANSVKQIASMFMDNKPFYLQLQEEMGKDNKALKDTAAGKEIMAELSRMKEQHQKELSEMKEMLLRTSAEENKAAVAALEQHYKKMLRDMEKTLSDERRMNEEAVKSLTERISALEKRGICNIM</sequence>
<keyword evidence="1" id="KW-0175">Coiled coil</keyword>
<evidence type="ECO:0000259" key="3">
    <source>
        <dbReference type="Pfam" id="PF01926"/>
    </source>
</evidence>
<dbReference type="GO" id="GO:0016787">
    <property type="term" value="F:hydrolase activity"/>
    <property type="evidence" value="ECO:0007669"/>
    <property type="project" value="UniProtKB-KW"/>
</dbReference>
<dbReference type="STRING" id="490622.A0A395NHR3"/>
<dbReference type="OrthoDB" id="8954335at2759"/>
<dbReference type="InterPro" id="IPR006073">
    <property type="entry name" value="GTP-bd"/>
</dbReference>
<dbReference type="InterPro" id="IPR045058">
    <property type="entry name" value="GIMA/IAN/Toc"/>
</dbReference>
<keyword evidence="5" id="KW-1185">Reference proteome</keyword>
<dbReference type="PANTHER" id="PTHR10903">
    <property type="entry name" value="GTPASE, IMAP FAMILY MEMBER-RELATED"/>
    <property type="match status" value="1"/>
</dbReference>
<dbReference type="GO" id="GO:0005525">
    <property type="term" value="F:GTP binding"/>
    <property type="evidence" value="ECO:0007669"/>
    <property type="project" value="InterPro"/>
</dbReference>
<gene>
    <name evidence="4" type="ORF">TARUN_6868</name>
</gene>
<dbReference type="Proteomes" id="UP000266272">
    <property type="component" value="Unassembled WGS sequence"/>
</dbReference>
<feature type="coiled-coil region" evidence="1">
    <location>
        <begin position="316"/>
        <end position="343"/>
    </location>
</feature>
<protein>
    <submittedName>
        <fullName evidence="4">p-loop containing nucleoside triphosphate hydrolase</fullName>
    </submittedName>
</protein>
<dbReference type="EMBL" id="PXOA01000444">
    <property type="protein sequence ID" value="RFU75387.1"/>
    <property type="molecule type" value="Genomic_DNA"/>
</dbReference>
<dbReference type="CDD" id="cd00882">
    <property type="entry name" value="Ras_like_GTPase"/>
    <property type="match status" value="1"/>
</dbReference>
<proteinExistence type="predicted"/>
<feature type="domain" description="G" evidence="3">
    <location>
        <begin position="110"/>
        <end position="189"/>
    </location>
</feature>
<feature type="compositionally biased region" description="Polar residues" evidence="2">
    <location>
        <begin position="29"/>
        <end position="46"/>
    </location>
</feature>
<dbReference type="InterPro" id="IPR027417">
    <property type="entry name" value="P-loop_NTPase"/>
</dbReference>
<keyword evidence="4" id="KW-0378">Hydrolase</keyword>
<organism evidence="4 5">
    <name type="scientific">Trichoderma arundinaceum</name>
    <dbReference type="NCBI Taxonomy" id="490622"/>
    <lineage>
        <taxon>Eukaryota</taxon>
        <taxon>Fungi</taxon>
        <taxon>Dikarya</taxon>
        <taxon>Ascomycota</taxon>
        <taxon>Pezizomycotina</taxon>
        <taxon>Sordariomycetes</taxon>
        <taxon>Hypocreomycetidae</taxon>
        <taxon>Hypocreales</taxon>
        <taxon>Hypocreaceae</taxon>
        <taxon>Trichoderma</taxon>
    </lineage>
</organism>
<name>A0A395NHR3_TRIAR</name>
<comment type="caution">
    <text evidence="4">The sequence shown here is derived from an EMBL/GenBank/DDBJ whole genome shotgun (WGS) entry which is preliminary data.</text>
</comment>
<evidence type="ECO:0000313" key="4">
    <source>
        <dbReference type="EMBL" id="RFU75387.1"/>
    </source>
</evidence>
<evidence type="ECO:0000256" key="2">
    <source>
        <dbReference type="SAM" id="MobiDB-lite"/>
    </source>
</evidence>
<feature type="region of interest" description="Disordered" evidence="2">
    <location>
        <begin position="1"/>
        <end position="61"/>
    </location>
</feature>
<accession>A0A395NHR3</accession>
<dbReference type="Pfam" id="PF01926">
    <property type="entry name" value="MMR_HSR1"/>
    <property type="match status" value="1"/>
</dbReference>
<dbReference type="AlphaFoldDB" id="A0A395NHR3"/>
<evidence type="ECO:0000313" key="5">
    <source>
        <dbReference type="Proteomes" id="UP000266272"/>
    </source>
</evidence>